<feature type="coiled-coil region" evidence="3">
    <location>
        <begin position="429"/>
        <end position="477"/>
    </location>
</feature>
<dbReference type="AlphaFoldDB" id="A0A2I0V7R3"/>
<dbReference type="GO" id="GO:0009903">
    <property type="term" value="P:chloroplast avoidance movement"/>
    <property type="evidence" value="ECO:0007669"/>
    <property type="project" value="TreeGrafter"/>
</dbReference>
<comment type="similarity">
    <text evidence="1">Belongs to the WEB family.</text>
</comment>
<name>A0A2I0V7R3_9ASPA</name>
<evidence type="ECO:0000256" key="2">
    <source>
        <dbReference type="ARBA" id="ARBA00023054"/>
    </source>
</evidence>
<proteinExistence type="inferred from homology"/>
<evidence type="ECO:0000256" key="3">
    <source>
        <dbReference type="SAM" id="Coils"/>
    </source>
</evidence>
<evidence type="ECO:0000256" key="1">
    <source>
        <dbReference type="ARBA" id="ARBA00005485"/>
    </source>
</evidence>
<feature type="region of interest" description="Disordered" evidence="4">
    <location>
        <begin position="370"/>
        <end position="389"/>
    </location>
</feature>
<keyword evidence="6" id="KW-1185">Reference proteome</keyword>
<reference evidence="5 6" key="2">
    <citation type="journal article" date="2017" name="Nature">
        <title>The Apostasia genome and the evolution of orchids.</title>
        <authorList>
            <person name="Zhang G.Q."/>
            <person name="Liu K.W."/>
            <person name="Li Z."/>
            <person name="Lohaus R."/>
            <person name="Hsiao Y.Y."/>
            <person name="Niu S.C."/>
            <person name="Wang J.Y."/>
            <person name="Lin Y.C."/>
            <person name="Xu Q."/>
            <person name="Chen L.J."/>
            <person name="Yoshida K."/>
            <person name="Fujiwara S."/>
            <person name="Wang Z.W."/>
            <person name="Zhang Y.Q."/>
            <person name="Mitsuda N."/>
            <person name="Wang M."/>
            <person name="Liu G.H."/>
            <person name="Pecoraro L."/>
            <person name="Huang H.X."/>
            <person name="Xiao X.J."/>
            <person name="Lin M."/>
            <person name="Wu X.Y."/>
            <person name="Wu W.L."/>
            <person name="Chen Y.Y."/>
            <person name="Chang S.B."/>
            <person name="Sakamoto S."/>
            <person name="Ohme-Takagi M."/>
            <person name="Yagi M."/>
            <person name="Zeng S.J."/>
            <person name="Shen C.Y."/>
            <person name="Yeh C.M."/>
            <person name="Luo Y.B."/>
            <person name="Tsai W.C."/>
            <person name="Van de Peer Y."/>
            <person name="Liu Z.J."/>
        </authorList>
    </citation>
    <scope>NUCLEOTIDE SEQUENCE [LARGE SCALE GENOMIC DNA]</scope>
    <source>
        <tissue evidence="5">The whole plant</tissue>
    </source>
</reference>
<feature type="compositionally biased region" description="Basic and acidic residues" evidence="4">
    <location>
        <begin position="321"/>
        <end position="334"/>
    </location>
</feature>
<evidence type="ECO:0000313" key="5">
    <source>
        <dbReference type="EMBL" id="PKU59449.1"/>
    </source>
</evidence>
<dbReference type="Proteomes" id="UP000233837">
    <property type="component" value="Unassembled WGS sequence"/>
</dbReference>
<dbReference type="PANTHER" id="PTHR32054:SF17">
    <property type="entry name" value="EXPRESSED PROTEIN"/>
    <property type="match status" value="1"/>
</dbReference>
<dbReference type="GO" id="GO:0009904">
    <property type="term" value="P:chloroplast accumulation movement"/>
    <property type="evidence" value="ECO:0007669"/>
    <property type="project" value="TreeGrafter"/>
</dbReference>
<evidence type="ECO:0000256" key="4">
    <source>
        <dbReference type="SAM" id="MobiDB-lite"/>
    </source>
</evidence>
<organism evidence="5 6">
    <name type="scientific">Dendrobium catenatum</name>
    <dbReference type="NCBI Taxonomy" id="906689"/>
    <lineage>
        <taxon>Eukaryota</taxon>
        <taxon>Viridiplantae</taxon>
        <taxon>Streptophyta</taxon>
        <taxon>Embryophyta</taxon>
        <taxon>Tracheophyta</taxon>
        <taxon>Spermatophyta</taxon>
        <taxon>Magnoliopsida</taxon>
        <taxon>Liliopsida</taxon>
        <taxon>Asparagales</taxon>
        <taxon>Orchidaceae</taxon>
        <taxon>Epidendroideae</taxon>
        <taxon>Malaxideae</taxon>
        <taxon>Dendrobiinae</taxon>
        <taxon>Dendrobium</taxon>
    </lineage>
</organism>
<protein>
    <submittedName>
        <fullName evidence="5">Uncharacterized protein</fullName>
    </submittedName>
</protein>
<evidence type="ECO:0000313" key="6">
    <source>
        <dbReference type="Proteomes" id="UP000233837"/>
    </source>
</evidence>
<dbReference type="GO" id="GO:0005829">
    <property type="term" value="C:cytosol"/>
    <property type="evidence" value="ECO:0007669"/>
    <property type="project" value="TreeGrafter"/>
</dbReference>
<sequence>MAEMAEMYTKTFESVQAAITLFEQKIDPKICSTSSSKEERGEFFKDLTDDNLLLHEKSLAFFEFDASSKNPEELLALLKLYKAERDNYKEKFRKSQALFLEYEKGNHFFHSYSNLEADESRTATQRKAEMMKTELNLEEGNSQKLWMHNSEIKKVFLLSQVSNIDAKKDSPAFCTPNAENFLSHIQLEVLRRHLDEMEDMENELLKQIIISEYLHMELKQSKEAQTIFSKAVLSATNELDLVKSENERMKQVNSESEYYILQIEEEGERMKEVLDISAVKIKAINSQIEMLVSEIQRMQQEISKSKNKDLEFQSNAAILTSERHNSSAAKDSEARSMSSQARLNQAIQNLAVEAEEAKTEVRRLAEYNKVETEKEEDRSNKKSAFNDADAGSNGFCTGITISMEEYEFLIQKSEMEDNRKCEPTDDSELNKLKIELEDKNGEISELRCKLEETERRAELAEKAKVAVESQLRKWREQRQLRRAASDAVKEYCATKNEANKQHEKPLLSKLACINPESHPRRSVSRHDGRKSRYVPLGKLLKIKF</sequence>
<feature type="compositionally biased region" description="Basic and acidic residues" evidence="4">
    <location>
        <begin position="370"/>
        <end position="380"/>
    </location>
</feature>
<dbReference type="PANTHER" id="PTHR32054">
    <property type="entry name" value="HEAVY CHAIN, PUTATIVE, EXPRESSED-RELATED-RELATED"/>
    <property type="match status" value="1"/>
</dbReference>
<dbReference type="OrthoDB" id="673185at2759"/>
<gene>
    <name evidence="5" type="ORF">MA16_Dca012777</name>
</gene>
<dbReference type="EMBL" id="KZ504112">
    <property type="protein sequence ID" value="PKU59449.1"/>
    <property type="molecule type" value="Genomic_DNA"/>
</dbReference>
<feature type="coiled-coil region" evidence="3">
    <location>
        <begin position="281"/>
        <end position="308"/>
    </location>
</feature>
<feature type="coiled-coil region" evidence="3">
    <location>
        <begin position="340"/>
        <end position="367"/>
    </location>
</feature>
<accession>A0A2I0V7R3</accession>
<reference evidence="5 6" key="1">
    <citation type="journal article" date="2016" name="Sci. Rep.">
        <title>The Dendrobium catenatum Lindl. genome sequence provides insights into polysaccharide synthase, floral development and adaptive evolution.</title>
        <authorList>
            <person name="Zhang G.Q."/>
            <person name="Xu Q."/>
            <person name="Bian C."/>
            <person name="Tsai W.C."/>
            <person name="Yeh C.M."/>
            <person name="Liu K.W."/>
            <person name="Yoshida K."/>
            <person name="Zhang L.S."/>
            <person name="Chang S.B."/>
            <person name="Chen F."/>
            <person name="Shi Y."/>
            <person name="Su Y.Y."/>
            <person name="Zhang Y.Q."/>
            <person name="Chen L.J."/>
            <person name="Yin Y."/>
            <person name="Lin M."/>
            <person name="Huang H."/>
            <person name="Deng H."/>
            <person name="Wang Z.W."/>
            <person name="Zhu S.L."/>
            <person name="Zhao X."/>
            <person name="Deng C."/>
            <person name="Niu S.C."/>
            <person name="Huang J."/>
            <person name="Wang M."/>
            <person name="Liu G.H."/>
            <person name="Yang H.J."/>
            <person name="Xiao X.J."/>
            <person name="Hsiao Y.Y."/>
            <person name="Wu W.L."/>
            <person name="Chen Y.Y."/>
            <person name="Mitsuda N."/>
            <person name="Ohme-Takagi M."/>
            <person name="Luo Y.B."/>
            <person name="Van de Peer Y."/>
            <person name="Liu Z.J."/>
        </authorList>
    </citation>
    <scope>NUCLEOTIDE SEQUENCE [LARGE SCALE GENOMIC DNA]</scope>
    <source>
        <tissue evidence="5">The whole plant</tissue>
    </source>
</reference>
<keyword evidence="2 3" id="KW-0175">Coiled coil</keyword>
<feature type="region of interest" description="Disordered" evidence="4">
    <location>
        <begin position="317"/>
        <end position="336"/>
    </location>
</feature>